<feature type="compositionally biased region" description="Basic and acidic residues" evidence="1">
    <location>
        <begin position="577"/>
        <end position="588"/>
    </location>
</feature>
<dbReference type="eggNOG" id="ENOG502RYJ5">
    <property type="taxonomic scope" value="Eukaryota"/>
</dbReference>
<sequence>MDMSTDEKSKEALHQPEVIGKSSERPPSYSADQVEQPPLELPQLDLSSCLPSSTTVTRDQCVSHLKLLAVFADLRDTISSEDGLFGIHDAVAEEFQRSPDRMNEARARIREKRWAVYTARAVDRYTKWWSDGLPRSRPMATINDLESVHYENILVCDTIVAWDTDNLPPLDILMVWHAHCLNPRNFLEDCIRYGKMSTWVTGFPWEVIDRSVNNHTMEYTVSEQGQQLFEQKLNIKWNNLHDPPTKQVNCPCCGRLNYVPWTKPFLGTLSEPFRFNQGYADDAFTDICVGCQHVIDHGRLKVAKFRKDLEATLYENLPMPGSFTNLQGIPEGSSTETNHGALRDMLFPTRVLQVAGRDLMDFTDGRVDRCQTIAQLRNQIDVTLWNKKILKQTHGAYIDTLRRGEGIQLRRMMSRYWENLGPFALDLVGAVIRQGTFVDKMDQIDWLHSPTVFDTMDRLIKKYEVFFRIMLENPHNIAVPTLDVDLAWHTHQLSPSRYYKYSTSNVPFGCKRTFIDHDDKVDEGKLSDGFAWTSKMYRRATNGGIYSECTCWYCEATRTSDLYNRLIPVGSVSRARTAADRLHDRPDISSDPSKNPHISSHNAVRPNDTYQYQHRPIKDKRSIQRVRLKSDYEKAARRAEKRRQRSDSKSSDNKSDPYYTPYAFGFPIVMPFYAPYMMDPSINCHSYANNPSCMGTSLGDVGNCCAGACGKFFHILLGVLSEIDMSKGGTVAAGACAGAFGGGGCGGSGGGCGGGGGGGSGGGGGGGGGCGGGGS</sequence>
<proteinExistence type="predicted"/>
<dbReference type="PANTHER" id="PTHR34365:SF7">
    <property type="entry name" value="GLYCINE-RICH DOMAIN-CONTAINING PROTEIN 1"/>
    <property type="match status" value="1"/>
</dbReference>
<dbReference type="AlphaFoldDB" id="B6HBR9"/>
<dbReference type="BioCyc" id="PCHR:PC18G04750-MONOMER"/>
<feature type="region of interest" description="Disordered" evidence="1">
    <location>
        <begin position="628"/>
        <end position="654"/>
    </location>
</feature>
<protein>
    <submittedName>
        <fullName evidence="2">Pc18g04750 protein</fullName>
    </submittedName>
</protein>
<dbReference type="STRING" id="500485.B6HBR9"/>
<name>B6HBR9_PENRW</name>
<reference evidence="2 3" key="1">
    <citation type="journal article" date="2008" name="Nat. Biotechnol.">
        <title>Genome sequencing and analysis of the filamentous fungus Penicillium chrysogenum.</title>
        <authorList>
            <person name="van den Berg M.A."/>
            <person name="Albang R."/>
            <person name="Albermann K."/>
            <person name="Badger J.H."/>
            <person name="Daran J.-M."/>
            <person name="Driessen A.J.M."/>
            <person name="Garcia-Estrada C."/>
            <person name="Fedorova N.D."/>
            <person name="Harris D.M."/>
            <person name="Heijne W.H.M."/>
            <person name="Joardar V.S."/>
            <person name="Kiel J.A.K.W."/>
            <person name="Kovalchuk A."/>
            <person name="Martin J.F."/>
            <person name="Nierman W.C."/>
            <person name="Nijland J.G."/>
            <person name="Pronk J.T."/>
            <person name="Roubos J.A."/>
            <person name="van der Klei I.J."/>
            <person name="van Peij N.N.M.E."/>
            <person name="Veenhuis M."/>
            <person name="von Doehren H."/>
            <person name="Wagner C."/>
            <person name="Wortman J.R."/>
            <person name="Bovenberg R.A.L."/>
        </authorList>
    </citation>
    <scope>NUCLEOTIDE SEQUENCE [LARGE SCALE GENOMIC DNA]</scope>
    <source>
        <strain evidence="3">ATCC 28089 / DSM 1075 / NRRL 1951 / Wisconsin 54-1255</strain>
    </source>
</reference>
<evidence type="ECO:0000313" key="3">
    <source>
        <dbReference type="Proteomes" id="UP000000724"/>
    </source>
</evidence>
<accession>B6HBR9</accession>
<dbReference type="HOGENOM" id="CLU_010103_3_1_1"/>
<feature type="region of interest" description="Disordered" evidence="1">
    <location>
        <begin position="574"/>
        <end position="616"/>
    </location>
</feature>
<evidence type="ECO:0000313" key="2">
    <source>
        <dbReference type="EMBL" id="CAP94699.1"/>
    </source>
</evidence>
<dbReference type="EMBL" id="AM920433">
    <property type="protein sequence ID" value="CAP94699.1"/>
    <property type="molecule type" value="Genomic_DNA"/>
</dbReference>
<dbReference type="OMA" id="YCEAIRA"/>
<dbReference type="Proteomes" id="UP000000724">
    <property type="component" value="Contig Pc00c18"/>
</dbReference>
<organism evidence="2 3">
    <name type="scientific">Penicillium rubens (strain ATCC 28089 / DSM 1075 / NRRL 1951 / Wisconsin 54-1255)</name>
    <name type="common">Penicillium chrysogenum</name>
    <dbReference type="NCBI Taxonomy" id="500485"/>
    <lineage>
        <taxon>Eukaryota</taxon>
        <taxon>Fungi</taxon>
        <taxon>Dikarya</taxon>
        <taxon>Ascomycota</taxon>
        <taxon>Pezizomycotina</taxon>
        <taxon>Eurotiomycetes</taxon>
        <taxon>Eurotiomycetidae</taxon>
        <taxon>Eurotiales</taxon>
        <taxon>Aspergillaceae</taxon>
        <taxon>Penicillium</taxon>
        <taxon>Penicillium chrysogenum species complex</taxon>
    </lineage>
</organism>
<feature type="compositionally biased region" description="Basic and acidic residues" evidence="1">
    <location>
        <begin position="645"/>
        <end position="654"/>
    </location>
</feature>
<evidence type="ECO:0000256" key="1">
    <source>
        <dbReference type="SAM" id="MobiDB-lite"/>
    </source>
</evidence>
<dbReference type="VEuPathDB" id="FungiDB:PCH_Pc18g04750"/>
<gene>
    <name evidence="2" type="ORF">Pc18g04750</name>
    <name evidence="2" type="ORF">PCH_Pc18g04750</name>
</gene>
<keyword evidence="3" id="KW-1185">Reference proteome</keyword>
<dbReference type="InterPro" id="IPR009836">
    <property type="entry name" value="GRDP-like"/>
</dbReference>
<feature type="region of interest" description="Disordered" evidence="1">
    <location>
        <begin position="1"/>
        <end position="36"/>
    </location>
</feature>
<dbReference type="PANTHER" id="PTHR34365">
    <property type="entry name" value="ENOLASE (DUF1399)"/>
    <property type="match status" value="1"/>
</dbReference>
<feature type="compositionally biased region" description="Basic and acidic residues" evidence="1">
    <location>
        <begin position="1"/>
        <end position="14"/>
    </location>
</feature>
<dbReference type="OrthoDB" id="2684236at2759"/>
<dbReference type="Pfam" id="PF07173">
    <property type="entry name" value="GRDP-like"/>
    <property type="match status" value="1"/>
</dbReference>
<feature type="compositionally biased region" description="Polar residues" evidence="1">
    <location>
        <begin position="590"/>
        <end position="612"/>
    </location>
</feature>
<feature type="compositionally biased region" description="Basic and acidic residues" evidence="1">
    <location>
        <begin position="628"/>
        <end position="638"/>
    </location>
</feature>